<dbReference type="PANTHER" id="PTHR10015:SF206">
    <property type="entry name" value="HSF-TYPE DNA-BINDING DOMAIN-CONTAINING PROTEIN"/>
    <property type="match status" value="1"/>
</dbReference>
<dbReference type="SMART" id="SM00415">
    <property type="entry name" value="HSF"/>
    <property type="match status" value="1"/>
</dbReference>
<protein>
    <recommendedName>
        <fullName evidence="6">HSF-type DNA-binding domain-containing protein</fullName>
    </recommendedName>
</protein>
<evidence type="ECO:0000256" key="3">
    <source>
        <dbReference type="ARBA" id="ARBA00023242"/>
    </source>
</evidence>
<comment type="similarity">
    <text evidence="4">Belongs to the HSF family.</text>
</comment>
<organism evidence="7 8">
    <name type="scientific">Cyclotella cryptica</name>
    <dbReference type="NCBI Taxonomy" id="29204"/>
    <lineage>
        <taxon>Eukaryota</taxon>
        <taxon>Sar</taxon>
        <taxon>Stramenopiles</taxon>
        <taxon>Ochrophyta</taxon>
        <taxon>Bacillariophyta</taxon>
        <taxon>Coscinodiscophyceae</taxon>
        <taxon>Thalassiosirophycidae</taxon>
        <taxon>Stephanodiscales</taxon>
        <taxon>Stephanodiscaceae</taxon>
        <taxon>Cyclotella</taxon>
    </lineage>
</organism>
<evidence type="ECO:0000259" key="6">
    <source>
        <dbReference type="SMART" id="SM00415"/>
    </source>
</evidence>
<dbReference type="InterPro" id="IPR000232">
    <property type="entry name" value="HSF_DNA-bd"/>
</dbReference>
<dbReference type="SUPFAM" id="SSF46785">
    <property type="entry name" value="Winged helix' DNA-binding domain"/>
    <property type="match status" value="1"/>
</dbReference>
<evidence type="ECO:0000256" key="5">
    <source>
        <dbReference type="SAM" id="MobiDB-lite"/>
    </source>
</evidence>
<feature type="domain" description="HSF-type DNA-binding" evidence="6">
    <location>
        <begin position="41"/>
        <end position="135"/>
    </location>
</feature>
<feature type="region of interest" description="Disordered" evidence="5">
    <location>
        <begin position="188"/>
        <end position="212"/>
    </location>
</feature>
<dbReference type="GO" id="GO:0005634">
    <property type="term" value="C:nucleus"/>
    <property type="evidence" value="ECO:0007669"/>
    <property type="project" value="UniProtKB-SubCell"/>
</dbReference>
<dbReference type="GO" id="GO:0003677">
    <property type="term" value="F:DNA binding"/>
    <property type="evidence" value="ECO:0007669"/>
    <property type="project" value="UniProtKB-KW"/>
</dbReference>
<sequence>MRLTRKTTFMADHKAPRPTAAAARPSSLTTTGSKGGGEKSASSGFVLKLYQMVNGAPDDILSWVSNGEAFRISDLSRLESETLPSYFRHSRFQSLVRQLNFYNFRKVNRERTFWVYHHPLFHRDRPHDLKKLRRRTCPGFDGRKQKMQARSSAVSTSYDDQEEEEDLLHDGVMDTAGGASIVSPESIAGAKVSRSPSPSSSSHSVNSEHLPSSNALVRHASFKSVTSEVENSLVKDGFINSFYRTVSSASCDRPIASSSTHISGTSDDEVLGELTEEEIEERQAHLHAVAEVSRDLDVICSDLAATCSSHKTHHRGRGRNARGIYGGNNTANSAFVARFGLDKSEMHYSRIKCDLLTYDDEDDVLFQDGKTVISQADKCLPGLSDPNMNFAKEEVDFTPPSQDDEIITSITNACREGCLLNSSSSSMERSISSSVLRFFLSTHPQDPHICGKIVTHLKSYPNLCEEFNAYCKALDRGISVSEDLTRDWFTYSSNQIRHIVPAIRSFGSTDALAAVGAELSGIEFQTIKRCCDLWF</sequence>
<dbReference type="AlphaFoldDB" id="A0ABD3NLS3"/>
<keyword evidence="2" id="KW-0238">DNA-binding</keyword>
<keyword evidence="3" id="KW-0539">Nucleus</keyword>
<keyword evidence="8" id="KW-1185">Reference proteome</keyword>
<dbReference type="InterPro" id="IPR036388">
    <property type="entry name" value="WH-like_DNA-bd_sf"/>
</dbReference>
<name>A0ABD3NLS3_9STRA</name>
<dbReference type="PRINTS" id="PR00056">
    <property type="entry name" value="HSFDOMAIN"/>
</dbReference>
<feature type="region of interest" description="Disordered" evidence="5">
    <location>
        <begin position="136"/>
        <end position="165"/>
    </location>
</feature>
<comment type="subcellular location">
    <subcellularLocation>
        <location evidence="1">Nucleus</location>
    </subcellularLocation>
</comment>
<comment type="caution">
    <text evidence="7">The sequence shown here is derived from an EMBL/GenBank/DDBJ whole genome shotgun (WGS) entry which is preliminary data.</text>
</comment>
<dbReference type="EMBL" id="JABMIG020000472">
    <property type="protein sequence ID" value="KAL3776830.1"/>
    <property type="molecule type" value="Genomic_DNA"/>
</dbReference>
<feature type="compositionally biased region" description="Polar residues" evidence="5">
    <location>
        <begin position="148"/>
        <end position="158"/>
    </location>
</feature>
<gene>
    <name evidence="7" type="ORF">HJC23_011160</name>
</gene>
<proteinExistence type="inferred from homology"/>
<evidence type="ECO:0000256" key="2">
    <source>
        <dbReference type="ARBA" id="ARBA00023125"/>
    </source>
</evidence>
<dbReference type="InterPro" id="IPR036390">
    <property type="entry name" value="WH_DNA-bd_sf"/>
</dbReference>
<feature type="compositionally biased region" description="Low complexity" evidence="5">
    <location>
        <begin position="193"/>
        <end position="212"/>
    </location>
</feature>
<dbReference type="Gene3D" id="1.10.10.10">
    <property type="entry name" value="Winged helix-like DNA-binding domain superfamily/Winged helix DNA-binding domain"/>
    <property type="match status" value="1"/>
</dbReference>
<reference evidence="7 8" key="1">
    <citation type="journal article" date="2020" name="G3 (Bethesda)">
        <title>Improved Reference Genome for Cyclotella cryptica CCMP332, a Model for Cell Wall Morphogenesis, Salinity Adaptation, and Lipid Production in Diatoms (Bacillariophyta).</title>
        <authorList>
            <person name="Roberts W.R."/>
            <person name="Downey K.M."/>
            <person name="Ruck E.C."/>
            <person name="Traller J.C."/>
            <person name="Alverson A.J."/>
        </authorList>
    </citation>
    <scope>NUCLEOTIDE SEQUENCE [LARGE SCALE GENOMIC DNA]</scope>
    <source>
        <strain evidence="7 8">CCMP332</strain>
    </source>
</reference>
<evidence type="ECO:0000256" key="4">
    <source>
        <dbReference type="RuleBase" id="RU004020"/>
    </source>
</evidence>
<accession>A0ABD3NLS3</accession>
<evidence type="ECO:0000313" key="8">
    <source>
        <dbReference type="Proteomes" id="UP001516023"/>
    </source>
</evidence>
<evidence type="ECO:0000313" key="7">
    <source>
        <dbReference type="EMBL" id="KAL3776830.1"/>
    </source>
</evidence>
<feature type="compositionally biased region" description="Low complexity" evidence="5">
    <location>
        <begin position="17"/>
        <end position="32"/>
    </location>
</feature>
<dbReference type="PANTHER" id="PTHR10015">
    <property type="entry name" value="HEAT SHOCK TRANSCRIPTION FACTOR"/>
    <property type="match status" value="1"/>
</dbReference>
<dbReference type="Pfam" id="PF00447">
    <property type="entry name" value="HSF_DNA-bind"/>
    <property type="match status" value="1"/>
</dbReference>
<feature type="region of interest" description="Disordered" evidence="5">
    <location>
        <begin position="1"/>
        <end position="39"/>
    </location>
</feature>
<evidence type="ECO:0000256" key="1">
    <source>
        <dbReference type="ARBA" id="ARBA00004123"/>
    </source>
</evidence>
<dbReference type="Proteomes" id="UP001516023">
    <property type="component" value="Unassembled WGS sequence"/>
</dbReference>